<sequence length="233" mass="26218">MDMKTAFLNGDLEEEVYMSQPEGFCDKDKSYLVCTRPDIAFVVGMFGRYQSNPGFDYWKAGKRVLRYLQGTKDFKLTYKCSDSLEVIGYSDSDLGGCKDTGKSTSGYIFLLAGGAVSWRSVKQTIVATSTMEAEFIACYEAISQALWLKNFISGLRIVDSISRPLRIFCDNSAAVFFSKNNKSGSQSKHIDIKYLMVRDYVKKQDVNFEHVSTTLMIVDPMTKGLPANIFKDM</sequence>
<organism evidence="1 2">
    <name type="scientific">Nicotiana tabacum</name>
    <name type="common">Common tobacco</name>
    <dbReference type="NCBI Taxonomy" id="4097"/>
    <lineage>
        <taxon>Eukaryota</taxon>
        <taxon>Viridiplantae</taxon>
        <taxon>Streptophyta</taxon>
        <taxon>Embryophyta</taxon>
        <taxon>Tracheophyta</taxon>
        <taxon>Spermatophyta</taxon>
        <taxon>Magnoliopsida</taxon>
        <taxon>eudicotyledons</taxon>
        <taxon>Gunneridae</taxon>
        <taxon>Pentapetalae</taxon>
        <taxon>asterids</taxon>
        <taxon>lamiids</taxon>
        <taxon>Solanales</taxon>
        <taxon>Solanaceae</taxon>
        <taxon>Nicotianoideae</taxon>
        <taxon>Nicotianeae</taxon>
        <taxon>Nicotiana</taxon>
    </lineage>
</organism>
<reference evidence="1" key="1">
    <citation type="journal article" date="2014" name="Nat. Commun.">
        <title>The tobacco genome sequence and its comparison with those of tomato and potato.</title>
        <authorList>
            <person name="Sierro N."/>
            <person name="Battey J.N."/>
            <person name="Ouadi S."/>
            <person name="Bakaher N."/>
            <person name="Bovet L."/>
            <person name="Willig A."/>
            <person name="Goepfert S."/>
            <person name="Peitsch M.C."/>
            <person name="Ivanov N.V."/>
        </authorList>
    </citation>
    <scope>NUCLEOTIDE SEQUENCE [LARGE SCALE GENOMIC DNA]</scope>
</reference>
<protein>
    <submittedName>
        <fullName evidence="2">Secreted RxLR effector protein 161-like</fullName>
    </submittedName>
</protein>
<accession>A0AC58RYY5</accession>
<keyword evidence="1" id="KW-1185">Reference proteome</keyword>
<name>A0AC58RYY5_TOBAC</name>
<evidence type="ECO:0000313" key="2">
    <source>
        <dbReference type="RefSeq" id="XP_075077954.1"/>
    </source>
</evidence>
<proteinExistence type="predicted"/>
<reference evidence="2" key="2">
    <citation type="submission" date="2025-08" db="UniProtKB">
        <authorList>
            <consortium name="RefSeq"/>
        </authorList>
    </citation>
    <scope>IDENTIFICATION</scope>
    <source>
        <tissue evidence="2">Leaf</tissue>
    </source>
</reference>
<evidence type="ECO:0000313" key="1">
    <source>
        <dbReference type="Proteomes" id="UP000790787"/>
    </source>
</evidence>
<dbReference type="RefSeq" id="XP_075077954.1">
    <property type="nucleotide sequence ID" value="XM_075221853.1"/>
</dbReference>
<dbReference type="Proteomes" id="UP000790787">
    <property type="component" value="Chromosome 1"/>
</dbReference>
<gene>
    <name evidence="2" type="primary">LOC142164253</name>
</gene>